<protein>
    <submittedName>
        <fullName evidence="4">Saposin B-type domain-containing protein</fullName>
    </submittedName>
</protein>
<evidence type="ECO:0000313" key="4">
    <source>
        <dbReference type="WBParaSite" id="SBAD_0000283401-mRNA-1"/>
    </source>
</evidence>
<dbReference type="Proteomes" id="UP000270296">
    <property type="component" value="Unassembled WGS sequence"/>
</dbReference>
<keyword evidence="3" id="KW-1185">Reference proteome</keyword>
<dbReference type="EMBL" id="UZAM01007363">
    <property type="protein sequence ID" value="VDO98659.1"/>
    <property type="molecule type" value="Genomic_DNA"/>
</dbReference>
<dbReference type="WBParaSite" id="SBAD_0000283401-mRNA-1">
    <property type="protein sequence ID" value="SBAD_0000283401-mRNA-1"/>
    <property type="gene ID" value="SBAD_0000283401"/>
</dbReference>
<evidence type="ECO:0000313" key="2">
    <source>
        <dbReference type="EMBL" id="VDO98659.1"/>
    </source>
</evidence>
<feature type="chain" id="PRO_5043139989" evidence="1">
    <location>
        <begin position="37"/>
        <end position="101"/>
    </location>
</feature>
<sequence>MWIVAGVKLRPADATGLRSMLVWLLIVCSLLKVVNAKQCRQLNKCACCKQNCWQNVKDTIVSLLPLLPAKFVRNAKTRSQNMMDHCVQSMCSSVCPQRTLD</sequence>
<reference evidence="2 3" key="2">
    <citation type="submission" date="2018-11" db="EMBL/GenBank/DDBJ databases">
        <authorList>
            <consortium name="Pathogen Informatics"/>
        </authorList>
    </citation>
    <scope>NUCLEOTIDE SEQUENCE [LARGE SCALE GENOMIC DNA]</scope>
</reference>
<keyword evidence="1" id="KW-0732">Signal</keyword>
<reference evidence="4" key="1">
    <citation type="submission" date="2016-06" db="UniProtKB">
        <authorList>
            <consortium name="WormBaseParasite"/>
        </authorList>
    </citation>
    <scope>IDENTIFICATION</scope>
</reference>
<dbReference type="AlphaFoldDB" id="A0A183IGG0"/>
<gene>
    <name evidence="2" type="ORF">SBAD_LOCUS2704</name>
</gene>
<proteinExistence type="predicted"/>
<organism evidence="4">
    <name type="scientific">Soboliphyme baturini</name>
    <dbReference type="NCBI Taxonomy" id="241478"/>
    <lineage>
        <taxon>Eukaryota</taxon>
        <taxon>Metazoa</taxon>
        <taxon>Ecdysozoa</taxon>
        <taxon>Nematoda</taxon>
        <taxon>Enoplea</taxon>
        <taxon>Dorylaimia</taxon>
        <taxon>Dioctophymatida</taxon>
        <taxon>Dioctophymatoidea</taxon>
        <taxon>Soboliphymatidae</taxon>
        <taxon>Soboliphyme</taxon>
    </lineage>
</organism>
<evidence type="ECO:0000313" key="3">
    <source>
        <dbReference type="Proteomes" id="UP000270296"/>
    </source>
</evidence>
<name>A0A183IGG0_9BILA</name>
<evidence type="ECO:0000256" key="1">
    <source>
        <dbReference type="SAM" id="SignalP"/>
    </source>
</evidence>
<feature type="signal peptide" evidence="1">
    <location>
        <begin position="1"/>
        <end position="36"/>
    </location>
</feature>
<accession>A0A183IGG0</accession>